<keyword evidence="3" id="KW-0349">Heme</keyword>
<feature type="domain" description="Cytochrome b5 heme-binding" evidence="7">
    <location>
        <begin position="167"/>
        <end position="248"/>
    </location>
</feature>
<dbReference type="PROSITE" id="PS50255">
    <property type="entry name" value="CYTOCHROME_B5_2"/>
    <property type="match status" value="1"/>
</dbReference>
<keyword evidence="5" id="KW-0408">Iron</keyword>
<accession>A0A9N9J0F3</accession>
<evidence type="ECO:0000256" key="3">
    <source>
        <dbReference type="ARBA" id="ARBA00022617"/>
    </source>
</evidence>
<evidence type="ECO:0000256" key="2">
    <source>
        <dbReference type="ARBA" id="ARBA00004141"/>
    </source>
</evidence>
<evidence type="ECO:0000259" key="7">
    <source>
        <dbReference type="PROSITE" id="PS50255"/>
    </source>
</evidence>
<dbReference type="InterPro" id="IPR036400">
    <property type="entry name" value="Cyt_B5-like_heme/steroid_sf"/>
</dbReference>
<evidence type="ECO:0000313" key="8">
    <source>
        <dbReference type="EMBL" id="CAG8759409.1"/>
    </source>
</evidence>
<dbReference type="Gene3D" id="1.20.120.1770">
    <property type="match status" value="1"/>
</dbReference>
<reference evidence="8" key="1">
    <citation type="submission" date="2021-06" db="EMBL/GenBank/DDBJ databases">
        <authorList>
            <person name="Kallberg Y."/>
            <person name="Tangrot J."/>
            <person name="Rosling A."/>
        </authorList>
    </citation>
    <scope>NUCLEOTIDE SEQUENCE</scope>
    <source>
        <strain evidence="8">CL551</strain>
    </source>
</reference>
<dbReference type="Pfam" id="PF00173">
    <property type="entry name" value="Cyt-b5"/>
    <property type="match status" value="1"/>
</dbReference>
<dbReference type="OrthoDB" id="2370087at2759"/>
<dbReference type="Gene3D" id="3.10.120.10">
    <property type="entry name" value="Cytochrome b5-like heme/steroid binding domain"/>
    <property type="match status" value="1"/>
</dbReference>
<dbReference type="AlphaFoldDB" id="A0A9N9J0F3"/>
<keyword evidence="6" id="KW-1133">Transmembrane helix</keyword>
<feature type="transmembrane region" description="Helical" evidence="6">
    <location>
        <begin position="12"/>
        <end position="30"/>
    </location>
</feature>
<evidence type="ECO:0000256" key="4">
    <source>
        <dbReference type="ARBA" id="ARBA00022723"/>
    </source>
</evidence>
<comment type="cofactor">
    <cofactor evidence="1">
        <name>heme b</name>
        <dbReference type="ChEBI" id="CHEBI:60344"/>
    </cofactor>
</comment>
<comment type="caution">
    <text evidence="8">The sequence shown here is derived from an EMBL/GenBank/DDBJ whole genome shotgun (WGS) entry which is preliminary data.</text>
</comment>
<name>A0A9N9J0F3_9GLOM</name>
<protein>
    <submittedName>
        <fullName evidence="8">11026_t:CDS:1</fullName>
    </submittedName>
</protein>
<dbReference type="GO" id="GO:0140575">
    <property type="term" value="F:transmembrane monodehydroascorbate reductase activity"/>
    <property type="evidence" value="ECO:0007669"/>
    <property type="project" value="InterPro"/>
</dbReference>
<keyword evidence="4" id="KW-0479">Metal-binding</keyword>
<feature type="transmembrane region" description="Helical" evidence="6">
    <location>
        <begin position="42"/>
        <end position="65"/>
    </location>
</feature>
<dbReference type="GO" id="GO:0046872">
    <property type="term" value="F:metal ion binding"/>
    <property type="evidence" value="ECO:0007669"/>
    <property type="project" value="UniProtKB-KW"/>
</dbReference>
<dbReference type="GO" id="GO:0020037">
    <property type="term" value="F:heme binding"/>
    <property type="evidence" value="ECO:0007669"/>
    <property type="project" value="TreeGrafter"/>
</dbReference>
<evidence type="ECO:0000256" key="5">
    <source>
        <dbReference type="ARBA" id="ARBA00023004"/>
    </source>
</evidence>
<dbReference type="InterPro" id="IPR001199">
    <property type="entry name" value="Cyt_B5-like_heme/steroid-bd"/>
</dbReference>
<evidence type="ECO:0000256" key="6">
    <source>
        <dbReference type="SAM" id="Phobius"/>
    </source>
</evidence>
<keyword evidence="9" id="KW-1185">Reference proteome</keyword>
<feature type="transmembrane region" description="Helical" evidence="6">
    <location>
        <begin position="110"/>
        <end position="130"/>
    </location>
</feature>
<dbReference type="SUPFAM" id="SSF55856">
    <property type="entry name" value="Cytochrome b5-like heme/steroid binding domain"/>
    <property type="match status" value="1"/>
</dbReference>
<dbReference type="InterPro" id="IPR045150">
    <property type="entry name" value="CYB561D1/2"/>
</dbReference>
<dbReference type="EMBL" id="CAJVPV010039966">
    <property type="protein sequence ID" value="CAG8759409.1"/>
    <property type="molecule type" value="Genomic_DNA"/>
</dbReference>
<gene>
    <name evidence="8" type="ORF">AMORRO_LOCUS15812</name>
</gene>
<proteinExistence type="predicted"/>
<keyword evidence="6" id="KW-0472">Membrane</keyword>
<dbReference type="SMART" id="SM01117">
    <property type="entry name" value="Cyt-b5"/>
    <property type="match status" value="1"/>
</dbReference>
<feature type="transmembrane region" description="Helical" evidence="6">
    <location>
        <begin position="77"/>
        <end position="98"/>
    </location>
</feature>
<feature type="non-terminal residue" evidence="8">
    <location>
        <position position="1"/>
    </location>
</feature>
<dbReference type="Proteomes" id="UP000789342">
    <property type="component" value="Unassembled WGS sequence"/>
</dbReference>
<organism evidence="8 9">
    <name type="scientific">Acaulospora morrowiae</name>
    <dbReference type="NCBI Taxonomy" id="94023"/>
    <lineage>
        <taxon>Eukaryota</taxon>
        <taxon>Fungi</taxon>
        <taxon>Fungi incertae sedis</taxon>
        <taxon>Mucoromycota</taxon>
        <taxon>Glomeromycotina</taxon>
        <taxon>Glomeromycetes</taxon>
        <taxon>Diversisporales</taxon>
        <taxon>Acaulosporaceae</taxon>
        <taxon>Acaulospora</taxon>
    </lineage>
</organism>
<evidence type="ECO:0000313" key="9">
    <source>
        <dbReference type="Proteomes" id="UP000789342"/>
    </source>
</evidence>
<evidence type="ECO:0000256" key="1">
    <source>
        <dbReference type="ARBA" id="ARBA00001970"/>
    </source>
</evidence>
<sequence length="312" mass="34950">HSYEYKSQHKNLQMIGGVSVFVFGAIGMSVADPTNPTPHHTYGIVIYSLVFVQLGLGLLTAWCLASVESVNRGLFSFIKKVHLLFGIVLMSVSGYNIYLGIELYGEDPNYTWRHIYLGWLGLILIIFLISEIRHNISGYKFIQPSSESGNPNQCIRSYIHDVVFEKLLILDWDEINKRVAGGASLVVAEGLVFDIRKWIDVHPGGAKILQRVIGTDITNDFYFKEDKASSSRLAIDDFQQKTILGFDDEVALTQVNKQSEKIPKQEKEKSLLSTTSISMANVADRLNANTFKASRLAMHSHSKFATEKLASM</sequence>
<dbReference type="GO" id="GO:0016020">
    <property type="term" value="C:membrane"/>
    <property type="evidence" value="ECO:0007669"/>
    <property type="project" value="UniProtKB-SubCell"/>
</dbReference>
<dbReference type="PANTHER" id="PTHR15422">
    <property type="entry name" value="OS05G0565100 PROTEIN"/>
    <property type="match status" value="1"/>
</dbReference>
<comment type="subcellular location">
    <subcellularLocation>
        <location evidence="2">Membrane</location>
        <topology evidence="2">Multi-pass membrane protein</topology>
    </subcellularLocation>
</comment>
<keyword evidence="6" id="KW-0812">Transmembrane</keyword>
<dbReference type="PANTHER" id="PTHR15422:SF24">
    <property type="entry name" value="DOMON RELATED DOMAIN-CONTAINING PROTEIN"/>
    <property type="match status" value="1"/>
</dbReference>
<feature type="non-terminal residue" evidence="8">
    <location>
        <position position="312"/>
    </location>
</feature>